<keyword evidence="1" id="KW-0812">Transmembrane</keyword>
<organism evidence="2 3">
    <name type="scientific">Dryococelus australis</name>
    <dbReference type="NCBI Taxonomy" id="614101"/>
    <lineage>
        <taxon>Eukaryota</taxon>
        <taxon>Metazoa</taxon>
        <taxon>Ecdysozoa</taxon>
        <taxon>Arthropoda</taxon>
        <taxon>Hexapoda</taxon>
        <taxon>Insecta</taxon>
        <taxon>Pterygota</taxon>
        <taxon>Neoptera</taxon>
        <taxon>Polyneoptera</taxon>
        <taxon>Phasmatodea</taxon>
        <taxon>Verophasmatodea</taxon>
        <taxon>Anareolatae</taxon>
        <taxon>Phasmatidae</taxon>
        <taxon>Eurycanthinae</taxon>
        <taxon>Dryococelus</taxon>
    </lineage>
</organism>
<sequence>MNAKALYSFKIWMFHGKFTPDVKHLYFSCVYIYVGVWLTASFPILAPFNDLSILGAYEMANASVSKVASTTFELQLWYLSEELVGLNFFDNNLSFGSLVKVRRSTNLKCIKLSAKNSRDMKIEYFVTKYTMDFFHHLNTPRDYLDCDSKTWHLRADY</sequence>
<keyword evidence="3" id="KW-1185">Reference proteome</keyword>
<evidence type="ECO:0000313" key="3">
    <source>
        <dbReference type="Proteomes" id="UP001159363"/>
    </source>
</evidence>
<reference evidence="2 3" key="1">
    <citation type="submission" date="2023-02" db="EMBL/GenBank/DDBJ databases">
        <title>LHISI_Scaffold_Assembly.</title>
        <authorList>
            <person name="Stuart O.P."/>
            <person name="Cleave R."/>
            <person name="Magrath M.J.L."/>
            <person name="Mikheyev A.S."/>
        </authorList>
    </citation>
    <scope>NUCLEOTIDE SEQUENCE [LARGE SCALE GENOMIC DNA]</scope>
    <source>
        <strain evidence="2">Daus_M_001</strain>
        <tissue evidence="2">Leg muscle</tissue>
    </source>
</reference>
<gene>
    <name evidence="2" type="ORF">PR048_008303</name>
</gene>
<comment type="caution">
    <text evidence="2">The sequence shown here is derived from an EMBL/GenBank/DDBJ whole genome shotgun (WGS) entry which is preliminary data.</text>
</comment>
<feature type="transmembrane region" description="Helical" evidence="1">
    <location>
        <begin position="25"/>
        <end position="46"/>
    </location>
</feature>
<evidence type="ECO:0000256" key="1">
    <source>
        <dbReference type="SAM" id="Phobius"/>
    </source>
</evidence>
<keyword evidence="1" id="KW-1133">Transmembrane helix</keyword>
<protein>
    <submittedName>
        <fullName evidence="2">Uncharacterized protein</fullName>
    </submittedName>
</protein>
<name>A0ABQ9HWR2_9NEOP</name>
<dbReference type="Proteomes" id="UP001159363">
    <property type="component" value="Chromosome 3"/>
</dbReference>
<keyword evidence="1" id="KW-0472">Membrane</keyword>
<dbReference type="EMBL" id="JARBHB010000003">
    <property type="protein sequence ID" value="KAJ8888811.1"/>
    <property type="molecule type" value="Genomic_DNA"/>
</dbReference>
<accession>A0ABQ9HWR2</accession>
<evidence type="ECO:0000313" key="2">
    <source>
        <dbReference type="EMBL" id="KAJ8888811.1"/>
    </source>
</evidence>
<proteinExistence type="predicted"/>